<accession>A0A2V0RBQ5</accession>
<name>A0A2V0RBQ5_9ZZZZ</name>
<reference evidence="1" key="1">
    <citation type="submission" date="2017-04" db="EMBL/GenBank/DDBJ databases">
        <title>Unveiling RNA virosphere associated with marine microorganisms.</title>
        <authorList>
            <person name="Urayama S."/>
            <person name="Takaki Y."/>
            <person name="Nishi S."/>
            <person name="Yoshida Y."/>
            <person name="Deguchi S."/>
            <person name="Takai K."/>
            <person name="Nunoura T."/>
        </authorList>
    </citation>
    <scope>NUCLEOTIDE SEQUENCE</scope>
</reference>
<protein>
    <submittedName>
        <fullName evidence="1">Uncharacterized protein</fullName>
    </submittedName>
</protein>
<dbReference type="AlphaFoldDB" id="A0A2V0RBQ5"/>
<proteinExistence type="predicted"/>
<dbReference type="EMBL" id="BDQE01000081">
    <property type="protein sequence ID" value="GBH22786.1"/>
    <property type="molecule type" value="Genomic_RNA"/>
</dbReference>
<sequence>MTLVTPEVQKFYLLPKASGKICLACKKGEIFHHVGMDVDDHGRLIECTVARTLTGRTIGTVFHSSCSNTRCDYHLSVRKRRQDDANALFRILQDVRQRGKWRSGRGSRRSR</sequence>
<evidence type="ECO:0000313" key="1">
    <source>
        <dbReference type="EMBL" id="GBH22786.1"/>
    </source>
</evidence>
<comment type="caution">
    <text evidence="1">The sequence shown here is derived from an EMBL/GenBank/DDBJ whole genome shotgun (WGS) entry which is preliminary data.</text>
</comment>
<organism evidence="1">
    <name type="scientific">viral metagenome</name>
    <dbReference type="NCBI Taxonomy" id="1070528"/>
    <lineage>
        <taxon>unclassified sequences</taxon>
        <taxon>metagenomes</taxon>
        <taxon>organismal metagenomes</taxon>
    </lineage>
</organism>